<proteinExistence type="predicted"/>
<gene>
    <name evidence="1" type="ORF">SAMN05216355_101301</name>
</gene>
<dbReference type="AlphaFoldDB" id="A0A1G9ZMM2"/>
<evidence type="ECO:0000313" key="1">
    <source>
        <dbReference type="EMBL" id="SDN22534.1"/>
    </source>
</evidence>
<reference evidence="2" key="1">
    <citation type="submission" date="2016-10" db="EMBL/GenBank/DDBJ databases">
        <authorList>
            <person name="Varghese N."/>
            <person name="Submissions S."/>
        </authorList>
    </citation>
    <scope>NUCLEOTIDE SEQUENCE [LARGE SCALE GENOMIC DNA]</scope>
    <source>
        <strain evidence="2">DSM 27982</strain>
    </source>
</reference>
<feature type="non-terminal residue" evidence="1">
    <location>
        <position position="30"/>
    </location>
</feature>
<organism evidence="1 2">
    <name type="scientific">Actinomyces ruminicola</name>
    <dbReference type="NCBI Taxonomy" id="332524"/>
    <lineage>
        <taxon>Bacteria</taxon>
        <taxon>Bacillati</taxon>
        <taxon>Actinomycetota</taxon>
        <taxon>Actinomycetes</taxon>
        <taxon>Actinomycetales</taxon>
        <taxon>Actinomycetaceae</taxon>
        <taxon>Actinomyces</taxon>
    </lineage>
</organism>
<evidence type="ECO:0000313" key="2">
    <source>
        <dbReference type="Proteomes" id="UP000198541"/>
    </source>
</evidence>
<dbReference type="EMBL" id="FNIM01000001">
    <property type="protein sequence ID" value="SDN22534.1"/>
    <property type="molecule type" value="Genomic_DNA"/>
</dbReference>
<sequence length="30" mass="3215">MKTGKTDTRICSAEDACAPQWSPAMKTGKT</sequence>
<keyword evidence="2" id="KW-1185">Reference proteome</keyword>
<dbReference type="Proteomes" id="UP000198541">
    <property type="component" value="Unassembled WGS sequence"/>
</dbReference>
<name>A0A1G9ZMM2_9ACTO</name>
<accession>A0A1G9ZMM2</accession>
<protein>
    <submittedName>
        <fullName evidence="1">Uncharacterized protein</fullName>
    </submittedName>
</protein>